<feature type="repeat" description="WD" evidence="6">
    <location>
        <begin position="219"/>
        <end position="252"/>
    </location>
</feature>
<evidence type="ECO:0000256" key="2">
    <source>
        <dbReference type="ARBA" id="ARBA00022574"/>
    </source>
</evidence>
<evidence type="ECO:0000256" key="3">
    <source>
        <dbReference type="ARBA" id="ARBA00022737"/>
    </source>
</evidence>
<protein>
    <recommendedName>
        <fullName evidence="7">Histone-binding protein RBBP4-like N-terminal domain-containing protein</fullName>
    </recommendedName>
</protein>
<keyword evidence="5" id="KW-0539">Nucleus</keyword>
<keyword evidence="2 6" id="KW-0853">WD repeat</keyword>
<evidence type="ECO:0000256" key="4">
    <source>
        <dbReference type="ARBA" id="ARBA00022853"/>
    </source>
</evidence>
<dbReference type="PANTHER" id="PTHR22850">
    <property type="entry name" value="WD40 REPEAT FAMILY"/>
    <property type="match status" value="1"/>
</dbReference>
<dbReference type="InterPro" id="IPR050459">
    <property type="entry name" value="WD_repeat_RBAP46/RBAP48/MSI1"/>
</dbReference>
<accession>D8M5Z4</accession>
<dbReference type="SUPFAM" id="SSF50978">
    <property type="entry name" value="WD40 repeat-like"/>
    <property type="match status" value="1"/>
</dbReference>
<dbReference type="EMBL" id="FN668661">
    <property type="protein sequence ID" value="CBK23593.2"/>
    <property type="molecule type" value="Genomic_DNA"/>
</dbReference>
<keyword evidence="9" id="KW-1185">Reference proteome</keyword>
<dbReference type="RefSeq" id="XP_012897641.1">
    <property type="nucleotide sequence ID" value="XM_013042187.1"/>
</dbReference>
<feature type="repeat" description="WD" evidence="6">
    <location>
        <begin position="133"/>
        <end position="175"/>
    </location>
</feature>
<reference evidence="8" key="1">
    <citation type="submission" date="2010-02" db="EMBL/GenBank/DDBJ databases">
        <title>Sequencing and annotation of the Blastocystis hominis genome.</title>
        <authorList>
            <person name="Wincker P."/>
        </authorList>
    </citation>
    <scope>NUCLEOTIDE SEQUENCE</scope>
    <source>
        <strain evidence="8">Singapore isolate B</strain>
    </source>
</reference>
<dbReference type="GeneID" id="24920535"/>
<evidence type="ECO:0000256" key="5">
    <source>
        <dbReference type="ARBA" id="ARBA00023242"/>
    </source>
</evidence>
<evidence type="ECO:0000256" key="1">
    <source>
        <dbReference type="ARBA" id="ARBA00004123"/>
    </source>
</evidence>
<feature type="repeat" description="WD" evidence="6">
    <location>
        <begin position="321"/>
        <end position="355"/>
    </location>
</feature>
<dbReference type="InterPro" id="IPR022052">
    <property type="entry name" value="Histone-bd_RBBP4-like_N"/>
</dbReference>
<dbReference type="InterPro" id="IPR019775">
    <property type="entry name" value="WD40_repeat_CS"/>
</dbReference>
<dbReference type="InterPro" id="IPR036322">
    <property type="entry name" value="WD40_repeat_dom_sf"/>
</dbReference>
<organism evidence="8">
    <name type="scientific">Blastocystis hominis</name>
    <dbReference type="NCBI Taxonomy" id="12968"/>
    <lineage>
        <taxon>Eukaryota</taxon>
        <taxon>Sar</taxon>
        <taxon>Stramenopiles</taxon>
        <taxon>Bigyra</taxon>
        <taxon>Opalozoa</taxon>
        <taxon>Opalinata</taxon>
        <taxon>Blastocystidae</taxon>
        <taxon>Blastocystis</taxon>
    </lineage>
</organism>
<keyword evidence="4" id="KW-0156">Chromatin regulator</keyword>
<dbReference type="PROSITE" id="PS50082">
    <property type="entry name" value="WD_REPEATS_2"/>
    <property type="match status" value="4"/>
</dbReference>
<feature type="repeat" description="WD" evidence="6">
    <location>
        <begin position="263"/>
        <end position="298"/>
    </location>
</feature>
<dbReference type="Gene3D" id="2.130.10.10">
    <property type="entry name" value="YVTN repeat-like/Quinoprotein amine dehydrogenase"/>
    <property type="match status" value="1"/>
</dbReference>
<dbReference type="PRINTS" id="PR00320">
    <property type="entry name" value="GPROTEINBRPT"/>
</dbReference>
<evidence type="ECO:0000313" key="8">
    <source>
        <dbReference type="EMBL" id="CBK23593.2"/>
    </source>
</evidence>
<dbReference type="Proteomes" id="UP000008312">
    <property type="component" value="Unassembled WGS sequence"/>
</dbReference>
<gene>
    <name evidence="8" type="ORF">GSBLH_T00003434001</name>
</gene>
<dbReference type="InParanoid" id="D8M5Z4"/>
<dbReference type="InterPro" id="IPR020472">
    <property type="entry name" value="WD40_PAC1"/>
</dbReference>
<dbReference type="GO" id="GO:0006325">
    <property type="term" value="P:chromatin organization"/>
    <property type="evidence" value="ECO:0007669"/>
    <property type="project" value="UniProtKB-KW"/>
</dbReference>
<feature type="domain" description="Histone-binding protein RBBP4-like N-terminal" evidence="7">
    <location>
        <begin position="2"/>
        <end position="52"/>
    </location>
</feature>
<evidence type="ECO:0000256" key="6">
    <source>
        <dbReference type="PROSITE-ProRule" id="PRU00221"/>
    </source>
</evidence>
<sequence>MIHSLEWPSLTVEWLPECEEFKDEGYSLHHLYLATHTSDNFPNSILKVSIQLQNDITLKEGDEIAEFPSDGISGKLKIEQRIYHDGDVNKMRFMPQNPAIVATKTSSGIVNIFDTQTFPALPPSESIHKTLELTGHEAEGYGLDWSRLQNGYLASGSDDCKICCWDIRGSTAPLRSYARSCVVEDVNWHPVQSHVLAAVGDDGFLGFYDLRQADPASLTPVHAKDCNVVRFNPHFPRLFVTASSDTSVKLWDERNLRFPYHVLEGHTGAVFAGEWSPMRGNVLATAGLDRRVIVWDLERKIGEEQTAEEAEDGPAELLFIHGGHTSKVNDLAWNPNRDWALASVADDNILQVWEMADSVHNGKKYDVGNLDEALLD</sequence>
<dbReference type="GO" id="GO:0005634">
    <property type="term" value="C:nucleus"/>
    <property type="evidence" value="ECO:0007669"/>
    <property type="project" value="UniProtKB-SubCell"/>
</dbReference>
<dbReference type="PROSITE" id="PS00678">
    <property type="entry name" value="WD_REPEATS_1"/>
    <property type="match status" value="2"/>
</dbReference>
<dbReference type="FunCoup" id="D8M5Z4">
    <property type="interactions" value="504"/>
</dbReference>
<name>D8M5Z4_BLAHO</name>
<keyword evidence="3" id="KW-0677">Repeat</keyword>
<dbReference type="OMA" id="KIRAMPA"/>
<dbReference type="InterPro" id="IPR015943">
    <property type="entry name" value="WD40/YVTN_repeat-like_dom_sf"/>
</dbReference>
<dbReference type="PROSITE" id="PS50294">
    <property type="entry name" value="WD_REPEATS_REGION"/>
    <property type="match status" value="3"/>
</dbReference>
<proteinExistence type="predicted"/>
<dbReference type="AlphaFoldDB" id="D8M5Z4"/>
<dbReference type="SMART" id="SM00320">
    <property type="entry name" value="WD40"/>
    <property type="match status" value="6"/>
</dbReference>
<dbReference type="OrthoDB" id="427795at2759"/>
<evidence type="ECO:0000313" key="9">
    <source>
        <dbReference type="Proteomes" id="UP000008312"/>
    </source>
</evidence>
<comment type="subcellular location">
    <subcellularLocation>
        <location evidence="1">Nucleus</location>
    </subcellularLocation>
</comment>
<dbReference type="InterPro" id="IPR001680">
    <property type="entry name" value="WD40_rpt"/>
</dbReference>
<dbReference type="Pfam" id="PF00400">
    <property type="entry name" value="WD40"/>
    <property type="match status" value="4"/>
</dbReference>
<evidence type="ECO:0000259" key="7">
    <source>
        <dbReference type="Pfam" id="PF12265"/>
    </source>
</evidence>
<dbReference type="Pfam" id="PF12265">
    <property type="entry name" value="CAF1C_H4-bd"/>
    <property type="match status" value="1"/>
</dbReference>